<organism evidence="2 3">
    <name type="scientific">Nocardia jiangxiensis</name>
    <dbReference type="NCBI Taxonomy" id="282685"/>
    <lineage>
        <taxon>Bacteria</taxon>
        <taxon>Bacillati</taxon>
        <taxon>Actinomycetota</taxon>
        <taxon>Actinomycetes</taxon>
        <taxon>Mycobacteriales</taxon>
        <taxon>Nocardiaceae</taxon>
        <taxon>Nocardia</taxon>
    </lineage>
</organism>
<name>A0ABW6RV51_9NOCA</name>
<dbReference type="RefSeq" id="WP_387403083.1">
    <property type="nucleotide sequence ID" value="NZ_JBIAQY010000002.1"/>
</dbReference>
<feature type="region of interest" description="Disordered" evidence="1">
    <location>
        <begin position="266"/>
        <end position="285"/>
    </location>
</feature>
<keyword evidence="3" id="KW-1185">Reference proteome</keyword>
<reference evidence="2 3" key="1">
    <citation type="submission" date="2024-10" db="EMBL/GenBank/DDBJ databases">
        <title>The Natural Products Discovery Center: Release of the First 8490 Sequenced Strains for Exploring Actinobacteria Biosynthetic Diversity.</title>
        <authorList>
            <person name="Kalkreuter E."/>
            <person name="Kautsar S.A."/>
            <person name="Yang D."/>
            <person name="Bader C.D."/>
            <person name="Teijaro C.N."/>
            <person name="Fluegel L."/>
            <person name="Davis C.M."/>
            <person name="Simpson J.R."/>
            <person name="Lauterbach L."/>
            <person name="Steele A.D."/>
            <person name="Gui C."/>
            <person name="Meng S."/>
            <person name="Li G."/>
            <person name="Viehrig K."/>
            <person name="Ye F."/>
            <person name="Su P."/>
            <person name="Kiefer A.F."/>
            <person name="Nichols A."/>
            <person name="Cepeda A.J."/>
            <person name="Yan W."/>
            <person name="Fan B."/>
            <person name="Jiang Y."/>
            <person name="Adhikari A."/>
            <person name="Zheng C.-J."/>
            <person name="Schuster L."/>
            <person name="Cowan T.M."/>
            <person name="Smanski M.J."/>
            <person name="Chevrette M.G."/>
            <person name="De Carvalho L.P.S."/>
            <person name="Shen B."/>
        </authorList>
    </citation>
    <scope>NUCLEOTIDE SEQUENCE [LARGE SCALE GENOMIC DNA]</scope>
    <source>
        <strain evidence="2 3">NPDC002593</strain>
    </source>
</reference>
<dbReference type="Proteomes" id="UP001601992">
    <property type="component" value="Unassembled WGS sequence"/>
</dbReference>
<dbReference type="EMBL" id="JBIAQY010000002">
    <property type="protein sequence ID" value="MFF3567900.1"/>
    <property type="molecule type" value="Genomic_DNA"/>
</dbReference>
<evidence type="ECO:0000313" key="2">
    <source>
        <dbReference type="EMBL" id="MFF3567900.1"/>
    </source>
</evidence>
<accession>A0ABW6RV51</accession>
<comment type="caution">
    <text evidence="2">The sequence shown here is derived from an EMBL/GenBank/DDBJ whole genome shotgun (WGS) entry which is preliminary data.</text>
</comment>
<evidence type="ECO:0000256" key="1">
    <source>
        <dbReference type="SAM" id="MobiDB-lite"/>
    </source>
</evidence>
<evidence type="ECO:0000313" key="3">
    <source>
        <dbReference type="Proteomes" id="UP001601992"/>
    </source>
</evidence>
<gene>
    <name evidence="2" type="ORF">ACFYXQ_08970</name>
</gene>
<protein>
    <submittedName>
        <fullName evidence="2">Uncharacterized protein</fullName>
    </submittedName>
</protein>
<proteinExistence type="predicted"/>
<sequence>MLHRYVSRPEPVPAKMWRRGDFDLPPTTFEMYVLEPTSYRDFWLGNEWTTFSRERANAIGASHIEIQATADELARWSQAQTSAQDALRAAEMQLVHDLGLRIVGGDRPSLRRGYGWRAAGRRFDRSGLGRAFDEFREQLRHIDREYRPVRELITTRVQQAEVQARQEATQRWEAFKRKAEQDKQFHALAAQTCWSYEVGEADRVVHVFRASGSTMNIGTLKQTLQASYGGYTVRWDDHDRAEIEQATGVDFETWWRAVTPNAWIDSRRIPDPPRPTPSIGGHTSYGVGGHTGFGGHFGI</sequence>